<keyword evidence="5" id="KW-0479">Metal-binding</keyword>
<evidence type="ECO:0000256" key="5">
    <source>
        <dbReference type="ARBA" id="ARBA00022723"/>
    </source>
</evidence>
<reference evidence="13" key="1">
    <citation type="submission" date="2021-06" db="EMBL/GenBank/DDBJ databases">
        <authorList>
            <person name="Hodson N. C."/>
            <person name="Mongue J. A."/>
            <person name="Jaron S. K."/>
        </authorList>
    </citation>
    <scope>NUCLEOTIDE SEQUENCE</scope>
</reference>
<dbReference type="Proteomes" id="UP000708208">
    <property type="component" value="Unassembled WGS sequence"/>
</dbReference>
<comment type="subcellular location">
    <subcellularLocation>
        <location evidence="1">Secreted</location>
    </subcellularLocation>
</comment>
<keyword evidence="14" id="KW-1185">Reference proteome</keyword>
<dbReference type="AlphaFoldDB" id="A0A8J2JG69"/>
<evidence type="ECO:0000256" key="1">
    <source>
        <dbReference type="ARBA" id="ARBA00004613"/>
    </source>
</evidence>
<keyword evidence="7" id="KW-0378">Hydrolase</keyword>
<feature type="non-terminal residue" evidence="13">
    <location>
        <position position="1"/>
    </location>
</feature>
<comment type="similarity">
    <text evidence="2">Belongs to the peptidase M28 family.</text>
</comment>
<protein>
    <submittedName>
        <fullName evidence="13">Uncharacterized protein</fullName>
    </submittedName>
</protein>
<keyword evidence="4" id="KW-0645">Protease</keyword>
<name>A0A8J2JG69_9HEXA</name>
<dbReference type="EMBL" id="CAJVCH010051566">
    <property type="protein sequence ID" value="CAG7718192.1"/>
    <property type="molecule type" value="Genomic_DNA"/>
</dbReference>
<dbReference type="GO" id="GO:0070573">
    <property type="term" value="F:metallodipeptidase activity"/>
    <property type="evidence" value="ECO:0007669"/>
    <property type="project" value="InterPro"/>
</dbReference>
<evidence type="ECO:0000313" key="13">
    <source>
        <dbReference type="EMBL" id="CAG7718192.1"/>
    </source>
</evidence>
<evidence type="ECO:0000256" key="12">
    <source>
        <dbReference type="SAM" id="SignalP"/>
    </source>
</evidence>
<accession>A0A8J2JG69</accession>
<organism evidence="13 14">
    <name type="scientific">Allacma fusca</name>
    <dbReference type="NCBI Taxonomy" id="39272"/>
    <lineage>
        <taxon>Eukaryota</taxon>
        <taxon>Metazoa</taxon>
        <taxon>Ecdysozoa</taxon>
        <taxon>Arthropoda</taxon>
        <taxon>Hexapoda</taxon>
        <taxon>Collembola</taxon>
        <taxon>Symphypleona</taxon>
        <taxon>Sminthuridae</taxon>
        <taxon>Allacma</taxon>
    </lineage>
</organism>
<proteinExistence type="inferred from homology"/>
<evidence type="ECO:0000256" key="10">
    <source>
        <dbReference type="ARBA" id="ARBA00023145"/>
    </source>
</evidence>
<keyword evidence="9" id="KW-0482">Metalloprotease</keyword>
<dbReference type="OrthoDB" id="10013407at2759"/>
<evidence type="ECO:0000313" key="14">
    <source>
        <dbReference type="Proteomes" id="UP000708208"/>
    </source>
</evidence>
<evidence type="ECO:0000256" key="11">
    <source>
        <dbReference type="ARBA" id="ARBA00023180"/>
    </source>
</evidence>
<keyword evidence="10" id="KW-0865">Zymogen</keyword>
<feature type="signal peptide" evidence="12">
    <location>
        <begin position="1"/>
        <end position="25"/>
    </location>
</feature>
<dbReference type="GO" id="GO:0043171">
    <property type="term" value="P:peptide catabolic process"/>
    <property type="evidence" value="ECO:0007669"/>
    <property type="project" value="TreeGrafter"/>
</dbReference>
<evidence type="ECO:0000256" key="2">
    <source>
        <dbReference type="ARBA" id="ARBA00010918"/>
    </source>
</evidence>
<evidence type="ECO:0000256" key="7">
    <source>
        <dbReference type="ARBA" id="ARBA00022801"/>
    </source>
</evidence>
<evidence type="ECO:0000256" key="6">
    <source>
        <dbReference type="ARBA" id="ARBA00022729"/>
    </source>
</evidence>
<dbReference type="PANTHER" id="PTHR12053:SF3">
    <property type="entry name" value="CARBOXYPEPTIDASE Q"/>
    <property type="match status" value="1"/>
</dbReference>
<feature type="chain" id="PRO_5035199845" evidence="12">
    <location>
        <begin position="26"/>
        <end position="152"/>
    </location>
</feature>
<sequence length="152" mass="16889">MTQNICLVSCLILLALQVISPGVEAGPRVRENPNTRQSRRFQNLPPYKATIRGPSIQHVETCDIGPELTAEIAGYKADVERIVNEVFTGETKGRTFTELGKFVDVFGARVSGSKELEDSIDYMLKQMTDNGLENVHGEEVVVPHYVRGEERA</sequence>
<evidence type="ECO:0000256" key="3">
    <source>
        <dbReference type="ARBA" id="ARBA00022525"/>
    </source>
</evidence>
<keyword evidence="6 12" id="KW-0732">Signal</keyword>
<dbReference type="InterPro" id="IPR039866">
    <property type="entry name" value="CPQ"/>
</dbReference>
<keyword evidence="11" id="KW-0325">Glycoprotein</keyword>
<gene>
    <name evidence="13" type="ORF">AFUS01_LOCUS7607</name>
</gene>
<keyword evidence="8" id="KW-0862">Zinc</keyword>
<dbReference type="GO" id="GO:0005615">
    <property type="term" value="C:extracellular space"/>
    <property type="evidence" value="ECO:0007669"/>
    <property type="project" value="TreeGrafter"/>
</dbReference>
<dbReference type="GO" id="GO:0046872">
    <property type="term" value="F:metal ion binding"/>
    <property type="evidence" value="ECO:0007669"/>
    <property type="project" value="UniProtKB-KW"/>
</dbReference>
<evidence type="ECO:0000256" key="4">
    <source>
        <dbReference type="ARBA" id="ARBA00022670"/>
    </source>
</evidence>
<keyword evidence="3" id="KW-0964">Secreted</keyword>
<evidence type="ECO:0000256" key="9">
    <source>
        <dbReference type="ARBA" id="ARBA00023049"/>
    </source>
</evidence>
<dbReference type="GO" id="GO:0006508">
    <property type="term" value="P:proteolysis"/>
    <property type="evidence" value="ECO:0007669"/>
    <property type="project" value="UniProtKB-KW"/>
</dbReference>
<comment type="caution">
    <text evidence="13">The sequence shown here is derived from an EMBL/GenBank/DDBJ whole genome shotgun (WGS) entry which is preliminary data.</text>
</comment>
<evidence type="ECO:0000256" key="8">
    <source>
        <dbReference type="ARBA" id="ARBA00022833"/>
    </source>
</evidence>
<dbReference type="PANTHER" id="PTHR12053">
    <property type="entry name" value="PROTEASE FAMILY M28 PLASMA GLUTAMATE CARBOXYPEPTIDASE-RELATED"/>
    <property type="match status" value="1"/>
</dbReference>